<accession>A0A0E3PYY9</accession>
<dbReference type="GeneID" id="24851621"/>
<name>A0A0E3PYY9_METMZ</name>
<evidence type="ECO:0000256" key="1">
    <source>
        <dbReference type="SAM" id="Phobius"/>
    </source>
</evidence>
<sequence length="370" mass="42935">MPDTSDMLIFWVVVATRFLVPLSIPKYPLPGLIASLVLDAVDGTIFQVFTDLPLEGYQAYDKALDIYYLTITYLSTLRNWSNLFAFRLSRFLFYYRLVGTALFGLTNLRALLFIFPNVFEYLFIFYEAVSLKWDPKILTRNRLVIAAALIWIFVKLPQEYWIHIAEMSTTEWLMENPLNSIFLIAWAAVLAGMTWWLLRDLPPSRQGFSFAADPIPSFLSDSTESVRTREERKRMKMVNRLLYENLVTRELAEKIVLISLLSIIFAEILPGVRANSLQVAAGVAILIIINTALSQWLVRRGRQWKSIIQEFVIMSTVNLILILLFDLVLPLFRGSIDLSDTLFFVLLLTLNVTLYDRYRRTHIWSYDDKK</sequence>
<feature type="transmembrane region" description="Helical" evidence="1">
    <location>
        <begin position="255"/>
        <end position="273"/>
    </location>
</feature>
<dbReference type="HOGENOM" id="CLU_777583_0_0_2"/>
<dbReference type="AlphaFoldDB" id="A0A0E3PYY9"/>
<keyword evidence="1" id="KW-0812">Transmembrane</keyword>
<dbReference type="PATRIC" id="fig|1434117.4.peg.2426"/>
<dbReference type="RefSeq" id="WP_048047389.1">
    <property type="nucleotide sequence ID" value="NZ_CP009509.1"/>
</dbReference>
<reference evidence="2 3" key="1">
    <citation type="submission" date="2014-07" db="EMBL/GenBank/DDBJ databases">
        <title>Methanogenic archaea and the global carbon cycle.</title>
        <authorList>
            <person name="Henriksen J.R."/>
            <person name="Luke J."/>
            <person name="Reinhart S."/>
            <person name="Benedict M.N."/>
            <person name="Youngblut N.D."/>
            <person name="Metcalf M.E."/>
            <person name="Whitaker R.J."/>
            <person name="Metcalf W.W."/>
        </authorList>
    </citation>
    <scope>NUCLEOTIDE SEQUENCE [LARGE SCALE GENOMIC DNA]</scope>
    <source>
        <strain evidence="2 3">WWM610</strain>
    </source>
</reference>
<dbReference type="Proteomes" id="UP000033058">
    <property type="component" value="Chromosome"/>
</dbReference>
<feature type="transmembrane region" description="Helical" evidence="1">
    <location>
        <begin position="310"/>
        <end position="332"/>
    </location>
</feature>
<keyword evidence="1" id="KW-0472">Membrane</keyword>
<feature type="transmembrane region" description="Helical" evidence="1">
    <location>
        <begin position="338"/>
        <end position="355"/>
    </location>
</feature>
<proteinExistence type="predicted"/>
<protein>
    <submittedName>
        <fullName evidence="2">Uncharacterized protein</fullName>
    </submittedName>
</protein>
<feature type="transmembrane region" description="Helical" evidence="1">
    <location>
        <begin position="141"/>
        <end position="158"/>
    </location>
</feature>
<evidence type="ECO:0000313" key="3">
    <source>
        <dbReference type="Proteomes" id="UP000033058"/>
    </source>
</evidence>
<organism evidence="2 3">
    <name type="scientific">Methanosarcina mazei WWM610</name>
    <dbReference type="NCBI Taxonomy" id="1434117"/>
    <lineage>
        <taxon>Archaea</taxon>
        <taxon>Methanobacteriati</taxon>
        <taxon>Methanobacteriota</taxon>
        <taxon>Stenosarchaea group</taxon>
        <taxon>Methanomicrobia</taxon>
        <taxon>Methanosarcinales</taxon>
        <taxon>Methanosarcinaceae</taxon>
        <taxon>Methanosarcina</taxon>
    </lineage>
</organism>
<dbReference type="EMBL" id="CP009509">
    <property type="protein sequence ID" value="AKB40890.1"/>
    <property type="molecule type" value="Genomic_DNA"/>
</dbReference>
<keyword evidence="1" id="KW-1133">Transmembrane helix</keyword>
<feature type="transmembrane region" description="Helical" evidence="1">
    <location>
        <begin position="178"/>
        <end position="198"/>
    </location>
</feature>
<evidence type="ECO:0000313" key="2">
    <source>
        <dbReference type="EMBL" id="AKB40890.1"/>
    </source>
</evidence>
<feature type="transmembrane region" description="Helical" evidence="1">
    <location>
        <begin position="279"/>
        <end position="298"/>
    </location>
</feature>
<gene>
    <name evidence="2" type="ORF">MSMAW_1899</name>
</gene>